<proteinExistence type="predicted"/>
<dbReference type="AlphaFoldDB" id="A0A506UHX4"/>
<dbReference type="Gene3D" id="3.40.50.300">
    <property type="entry name" value="P-loop containing nucleotide triphosphate hydrolases"/>
    <property type="match status" value="2"/>
</dbReference>
<dbReference type="SUPFAM" id="SSF52540">
    <property type="entry name" value="P-loop containing nucleoside triphosphate hydrolases"/>
    <property type="match status" value="1"/>
</dbReference>
<name>A0A506UHX4_9HYPH</name>
<feature type="region of interest" description="Disordered" evidence="1">
    <location>
        <begin position="602"/>
        <end position="698"/>
    </location>
</feature>
<dbReference type="InterPro" id="IPR027417">
    <property type="entry name" value="P-loop_NTPase"/>
</dbReference>
<feature type="domain" description="Helicase HerA central" evidence="2">
    <location>
        <begin position="194"/>
        <end position="434"/>
    </location>
</feature>
<dbReference type="Pfam" id="PF01935">
    <property type="entry name" value="DUF87"/>
    <property type="match status" value="1"/>
</dbReference>
<dbReference type="InterPro" id="IPR002789">
    <property type="entry name" value="HerA_central"/>
</dbReference>
<feature type="compositionally biased region" description="Basic and acidic residues" evidence="1">
    <location>
        <begin position="638"/>
        <end position="651"/>
    </location>
</feature>
<keyword evidence="4" id="KW-1185">Reference proteome</keyword>
<protein>
    <submittedName>
        <fullName evidence="3">DUF87 domain-containing protein</fullName>
    </submittedName>
</protein>
<gene>
    <name evidence="3" type="ORF">FJU11_01450</name>
</gene>
<dbReference type="EMBL" id="VHLH01000001">
    <property type="protein sequence ID" value="TPW32912.1"/>
    <property type="molecule type" value="Genomic_DNA"/>
</dbReference>
<organism evidence="3 4">
    <name type="scientific">Pararhizobium mangrovi</name>
    <dbReference type="NCBI Taxonomy" id="2590452"/>
    <lineage>
        <taxon>Bacteria</taxon>
        <taxon>Pseudomonadati</taxon>
        <taxon>Pseudomonadota</taxon>
        <taxon>Alphaproteobacteria</taxon>
        <taxon>Hyphomicrobiales</taxon>
        <taxon>Rhizobiaceae</taxon>
        <taxon>Rhizobium/Agrobacterium group</taxon>
        <taxon>Pararhizobium</taxon>
    </lineage>
</organism>
<sequence>MTSCPFIIVQSYSRSPTDVNGFCRHAEGPVKVWAGRLRLRASRDRPVEHFDTQAAEVNASRERRDQFQRGNRLLGRVIACNGARAIVSASASQGDTSLSQLWSVGRLVTIQVGENRIAGLVYGMQTDERVWNEGSDNVMRFEVELVGELRSDDAGHARFSAGISSYPYLGAVVHAMRSEDLKAIHDLDMSDVAVVGKLTQDETMDATIHIPSLLQRHFAVVGTTGVGKSSAVTLILDKLVRSDERLRVMILDPHNEFAAAFPDASAVLDTETLDLPFWLFRMEELVDVIFHGRVPVAEEVDVLRELIPEAKRAFNGEGESNLFRKSADRASLTADTPLPYRMADLLALVDERIGRLEGREEKPYLRQIRNRLLNLLNDTRFRFMFSSTSISDSLAEIVTTLFRPDDAAKPITTVQLSGIPSEVVDSVASVLCRLAFEVALWSRGAMRILTVCEEAHRYVPADPARGFLPTRQAIARIAKEGRKYGASLAVITQRPGELDPTILSQCSTVFAMRLSNEEDQAIIRSALPDSSISTTSFLSSIGNCEAIAFGEAVPVPMRLRFSELPPHKLPHSTEHAAEASGTAGTIDVQSLVRRMRALPAAEEAAAPAPSAPAGTADPYMAGPANPKASLPASPAPTERPEREAPRVEARPARQPGFEPARQRPEPAGATAPTDTPVKPAPLSGAELRARLMSKSRRR</sequence>
<evidence type="ECO:0000313" key="3">
    <source>
        <dbReference type="EMBL" id="TPW32912.1"/>
    </source>
</evidence>
<reference evidence="3 4" key="1">
    <citation type="submission" date="2019-06" db="EMBL/GenBank/DDBJ databases">
        <authorList>
            <person name="Li M."/>
        </authorList>
    </citation>
    <scope>NUCLEOTIDE SEQUENCE [LARGE SCALE GENOMIC DNA]</scope>
    <source>
        <strain evidence="3 4">BGMRC6574</strain>
    </source>
</reference>
<comment type="caution">
    <text evidence="3">The sequence shown here is derived from an EMBL/GenBank/DDBJ whole genome shotgun (WGS) entry which is preliminary data.</text>
</comment>
<feature type="compositionally biased region" description="Low complexity" evidence="1">
    <location>
        <begin position="602"/>
        <end position="618"/>
    </location>
</feature>
<dbReference type="InterPro" id="IPR008571">
    <property type="entry name" value="HerA-like"/>
</dbReference>
<evidence type="ECO:0000256" key="1">
    <source>
        <dbReference type="SAM" id="MobiDB-lite"/>
    </source>
</evidence>
<evidence type="ECO:0000259" key="2">
    <source>
        <dbReference type="Pfam" id="PF01935"/>
    </source>
</evidence>
<dbReference type="OrthoDB" id="9806951at2"/>
<accession>A0A506UHX4</accession>
<dbReference type="Proteomes" id="UP000320314">
    <property type="component" value="Unassembled WGS sequence"/>
</dbReference>
<evidence type="ECO:0000313" key="4">
    <source>
        <dbReference type="Proteomes" id="UP000320314"/>
    </source>
</evidence>
<dbReference type="PANTHER" id="PTHR42957:SF1">
    <property type="entry name" value="HELICASE MJ1565-RELATED"/>
    <property type="match status" value="1"/>
</dbReference>
<dbReference type="PANTHER" id="PTHR42957">
    <property type="entry name" value="HELICASE MJ1565-RELATED"/>
    <property type="match status" value="1"/>
</dbReference>
<feature type="region of interest" description="Disordered" evidence="1">
    <location>
        <begin position="566"/>
        <end position="585"/>
    </location>
</feature>